<dbReference type="EC" id="2.4.1.227" evidence="10"/>
<sequence>MTKNPMHIVLTAGGTGGHMFPARALAEELLARGNKVSLITDLRGAGFGDDLKDVTVYRVSAGGVAGGGIVRKILSLSKIFIGTLKARKLLKSIKSDVVVAFGGYASVPAGLAAGQLGIPLYLHEQNAVLGRANRLMASKARGICTSFKNVSHVPQGLEKKVTLTGNPVRPEILTLRKTGYQIPDEQSELSILVTGGSQGATVFNTIVPEALALLPKEIRTRLRISQQVRGEGAETIEALYKDKSIKADLRTFFDDMPARLASAHIAICRSGASTVTELAAAGRPAILVPYPHATDDHQTKNARDFTDAGAGWLMAQSCLEPQKLADRLISLFSHTQLLERSASCARNSAITGAASNLADVVCGIKESNGDEKLTSENVSTGAAA</sequence>
<dbReference type="UniPathway" id="UPA00219"/>
<keyword evidence="1 10" id="KW-1003">Cell membrane</keyword>
<evidence type="ECO:0000256" key="5">
    <source>
        <dbReference type="ARBA" id="ARBA00022960"/>
    </source>
</evidence>
<accession>A0A0H2MD88</accession>
<name>A0A0H2MD88_9PROT</name>
<keyword evidence="8 10" id="KW-0131">Cell cycle</keyword>
<feature type="binding site" evidence="10">
    <location>
        <position position="197"/>
    </location>
    <ligand>
        <name>UDP-N-acetyl-alpha-D-glucosamine</name>
        <dbReference type="ChEBI" id="CHEBI:57705"/>
    </ligand>
</feature>
<dbReference type="GO" id="GO:0071555">
    <property type="term" value="P:cell wall organization"/>
    <property type="evidence" value="ECO:0007669"/>
    <property type="project" value="UniProtKB-KW"/>
</dbReference>
<dbReference type="CDD" id="cd03785">
    <property type="entry name" value="GT28_MurG"/>
    <property type="match status" value="1"/>
</dbReference>
<feature type="domain" description="Glycosyl transferase family 28 C-terminal" evidence="12">
    <location>
        <begin position="191"/>
        <end position="349"/>
    </location>
</feature>
<dbReference type="GO" id="GO:0050511">
    <property type="term" value="F:undecaprenyldiphospho-muramoylpentapeptide beta-N-acetylglucosaminyltransferase activity"/>
    <property type="evidence" value="ECO:0007669"/>
    <property type="project" value="UniProtKB-UniRule"/>
</dbReference>
<dbReference type="Pfam" id="PF04101">
    <property type="entry name" value="Glyco_tran_28_C"/>
    <property type="match status" value="1"/>
</dbReference>
<keyword evidence="7 10" id="KW-0472">Membrane</keyword>
<keyword evidence="2 10" id="KW-0132">Cell division</keyword>
<evidence type="ECO:0000313" key="13">
    <source>
        <dbReference type="EMBL" id="KLN60494.1"/>
    </source>
</evidence>
<dbReference type="EMBL" id="LAQL01000007">
    <property type="protein sequence ID" value="KLN60494.1"/>
    <property type="molecule type" value="Genomic_DNA"/>
</dbReference>
<protein>
    <recommendedName>
        <fullName evidence="10">UDP-N-acetylglucosamine--N-acetylmuramyl-(pentapeptide) pyrophosphoryl-undecaprenol N-acetylglucosamine transferase</fullName>
        <ecNumber evidence="10">2.4.1.227</ecNumber>
    </recommendedName>
    <alternativeName>
        <fullName evidence="10">Undecaprenyl-PP-MurNAc-pentapeptide-UDPGlcNAc GlcNAc transferase</fullName>
    </alternativeName>
</protein>
<evidence type="ECO:0000256" key="9">
    <source>
        <dbReference type="ARBA" id="ARBA00023316"/>
    </source>
</evidence>
<comment type="caution">
    <text evidence="10">Lacks conserved residue(s) required for the propagation of feature annotation.</text>
</comment>
<comment type="catalytic activity">
    <reaction evidence="10">
        <text>di-trans,octa-cis-undecaprenyl diphospho-N-acetyl-alpha-D-muramoyl-L-alanyl-D-glutamyl-meso-2,6-diaminopimeloyl-D-alanyl-D-alanine + UDP-N-acetyl-alpha-D-glucosamine = di-trans,octa-cis-undecaprenyl diphospho-[N-acetyl-alpha-D-glucosaminyl-(1-&gt;4)]-N-acetyl-alpha-D-muramoyl-L-alanyl-D-glutamyl-meso-2,6-diaminopimeloyl-D-alanyl-D-alanine + UDP + H(+)</text>
        <dbReference type="Rhea" id="RHEA:31227"/>
        <dbReference type="ChEBI" id="CHEBI:15378"/>
        <dbReference type="ChEBI" id="CHEBI:57705"/>
        <dbReference type="ChEBI" id="CHEBI:58223"/>
        <dbReference type="ChEBI" id="CHEBI:61387"/>
        <dbReference type="ChEBI" id="CHEBI:61388"/>
        <dbReference type="EC" id="2.4.1.227"/>
    </reaction>
</comment>
<feature type="binding site" evidence="10">
    <location>
        <begin position="15"/>
        <end position="17"/>
    </location>
    <ligand>
        <name>UDP-N-acetyl-alpha-D-glucosamine</name>
        <dbReference type="ChEBI" id="CHEBI:57705"/>
    </ligand>
</feature>
<dbReference type="STRING" id="1489064.WH96_12320"/>
<reference evidence="13 14" key="1">
    <citation type="submission" date="2015-03" db="EMBL/GenBank/DDBJ databases">
        <title>Genome Sequence of Kiloniella spongiae MEBiC09566, isolated from a marine sponge.</title>
        <authorList>
            <person name="Shao Z."/>
            <person name="Wang L."/>
            <person name="Li X."/>
        </authorList>
    </citation>
    <scope>NUCLEOTIDE SEQUENCE [LARGE SCALE GENOMIC DNA]</scope>
    <source>
        <strain evidence="13 14">MEBiC09566</strain>
    </source>
</reference>
<keyword evidence="4 10" id="KW-0808">Transferase</keyword>
<comment type="caution">
    <text evidence="13">The sequence shown here is derived from an EMBL/GenBank/DDBJ whole genome shotgun (WGS) entry which is preliminary data.</text>
</comment>
<evidence type="ECO:0000259" key="11">
    <source>
        <dbReference type="Pfam" id="PF03033"/>
    </source>
</evidence>
<feature type="binding site" evidence="10">
    <location>
        <position position="298"/>
    </location>
    <ligand>
        <name>UDP-N-acetyl-alpha-D-glucosamine</name>
        <dbReference type="ChEBI" id="CHEBI:57705"/>
    </ligand>
</feature>
<dbReference type="PANTHER" id="PTHR21015:SF22">
    <property type="entry name" value="GLYCOSYLTRANSFERASE"/>
    <property type="match status" value="1"/>
</dbReference>
<evidence type="ECO:0000256" key="4">
    <source>
        <dbReference type="ARBA" id="ARBA00022679"/>
    </source>
</evidence>
<dbReference type="HAMAP" id="MF_00033">
    <property type="entry name" value="MurG"/>
    <property type="match status" value="1"/>
</dbReference>
<feature type="binding site" evidence="10">
    <location>
        <position position="169"/>
    </location>
    <ligand>
        <name>UDP-N-acetyl-alpha-D-glucosamine</name>
        <dbReference type="ChEBI" id="CHEBI:57705"/>
    </ligand>
</feature>
<keyword evidence="5 10" id="KW-0133">Cell shape</keyword>
<dbReference type="InterPro" id="IPR006009">
    <property type="entry name" value="GlcNAc_MurG"/>
</dbReference>
<dbReference type="OrthoDB" id="9808936at2"/>
<dbReference type="GO" id="GO:0009252">
    <property type="term" value="P:peptidoglycan biosynthetic process"/>
    <property type="evidence" value="ECO:0007669"/>
    <property type="project" value="UniProtKB-UniRule"/>
</dbReference>
<dbReference type="PATRIC" id="fig|1489064.4.peg.3786"/>
<evidence type="ECO:0000313" key="14">
    <source>
        <dbReference type="Proteomes" id="UP000035444"/>
    </source>
</evidence>
<proteinExistence type="inferred from homology"/>
<dbReference type="Gene3D" id="3.40.50.2000">
    <property type="entry name" value="Glycogen Phosphorylase B"/>
    <property type="match status" value="2"/>
</dbReference>
<dbReference type="GO" id="GO:0008360">
    <property type="term" value="P:regulation of cell shape"/>
    <property type="evidence" value="ECO:0007669"/>
    <property type="project" value="UniProtKB-KW"/>
</dbReference>
<feature type="domain" description="Glycosyltransferase family 28 N-terminal" evidence="11">
    <location>
        <begin position="8"/>
        <end position="143"/>
    </location>
</feature>
<dbReference type="GO" id="GO:0051301">
    <property type="term" value="P:cell division"/>
    <property type="evidence" value="ECO:0007669"/>
    <property type="project" value="UniProtKB-KW"/>
</dbReference>
<comment type="function">
    <text evidence="10">Cell wall formation. Catalyzes the transfer of a GlcNAc subunit on undecaprenyl-pyrophosphoryl-MurNAc-pentapeptide (lipid intermediate I) to form undecaprenyl-pyrophosphoryl-MurNAc-(pentapeptide)GlcNAc (lipid intermediate II).</text>
</comment>
<comment type="subcellular location">
    <subcellularLocation>
        <location evidence="10">Cell membrane</location>
        <topology evidence="10">Peripheral membrane protein</topology>
        <orientation evidence="10">Cytoplasmic side</orientation>
    </subcellularLocation>
</comment>
<comment type="similarity">
    <text evidence="10">Belongs to the glycosyltransferase 28 family. MurG subfamily.</text>
</comment>
<keyword evidence="3 10" id="KW-0328">Glycosyltransferase</keyword>
<evidence type="ECO:0000256" key="8">
    <source>
        <dbReference type="ARBA" id="ARBA00023306"/>
    </source>
</evidence>
<dbReference type="GO" id="GO:0051991">
    <property type="term" value="F:UDP-N-acetyl-D-glucosamine:N-acetylmuramoyl-L-alanyl-D-glutamyl-meso-2,6-diaminopimelyl-D-alanyl-D-alanine-diphosphoundecaprenol 4-beta-N-acetylglucosaminlytransferase activity"/>
    <property type="evidence" value="ECO:0007669"/>
    <property type="project" value="RHEA"/>
</dbReference>
<gene>
    <name evidence="10" type="primary">murG</name>
    <name evidence="13" type="ORF">WH96_12320</name>
</gene>
<dbReference type="AlphaFoldDB" id="A0A0H2MD88"/>
<dbReference type="RefSeq" id="WP_047764460.1">
    <property type="nucleotide sequence ID" value="NZ_LAQL01000007.1"/>
</dbReference>
<evidence type="ECO:0000259" key="12">
    <source>
        <dbReference type="Pfam" id="PF04101"/>
    </source>
</evidence>
<dbReference type="GO" id="GO:0005975">
    <property type="term" value="P:carbohydrate metabolic process"/>
    <property type="evidence" value="ECO:0007669"/>
    <property type="project" value="InterPro"/>
</dbReference>
<feature type="binding site" evidence="10">
    <location>
        <position position="126"/>
    </location>
    <ligand>
        <name>UDP-N-acetyl-alpha-D-glucosamine</name>
        <dbReference type="ChEBI" id="CHEBI:57705"/>
    </ligand>
</feature>
<evidence type="ECO:0000256" key="1">
    <source>
        <dbReference type="ARBA" id="ARBA00022475"/>
    </source>
</evidence>
<comment type="pathway">
    <text evidence="10">Cell wall biogenesis; peptidoglycan biosynthesis.</text>
</comment>
<evidence type="ECO:0000256" key="10">
    <source>
        <dbReference type="HAMAP-Rule" id="MF_00033"/>
    </source>
</evidence>
<evidence type="ECO:0000256" key="2">
    <source>
        <dbReference type="ARBA" id="ARBA00022618"/>
    </source>
</evidence>
<dbReference type="NCBIfam" id="TIGR01133">
    <property type="entry name" value="murG"/>
    <property type="match status" value="1"/>
</dbReference>
<evidence type="ECO:0000256" key="7">
    <source>
        <dbReference type="ARBA" id="ARBA00023136"/>
    </source>
</evidence>
<evidence type="ECO:0000256" key="6">
    <source>
        <dbReference type="ARBA" id="ARBA00022984"/>
    </source>
</evidence>
<dbReference type="SUPFAM" id="SSF53756">
    <property type="entry name" value="UDP-Glycosyltransferase/glycogen phosphorylase"/>
    <property type="match status" value="1"/>
</dbReference>
<organism evidence="13 14">
    <name type="scientific">Kiloniella spongiae</name>
    <dbReference type="NCBI Taxonomy" id="1489064"/>
    <lineage>
        <taxon>Bacteria</taxon>
        <taxon>Pseudomonadati</taxon>
        <taxon>Pseudomonadota</taxon>
        <taxon>Alphaproteobacteria</taxon>
        <taxon>Rhodospirillales</taxon>
        <taxon>Kiloniellaceae</taxon>
        <taxon>Kiloniella</taxon>
    </lineage>
</organism>
<dbReference type="Pfam" id="PF03033">
    <property type="entry name" value="Glyco_transf_28"/>
    <property type="match status" value="1"/>
</dbReference>
<dbReference type="InterPro" id="IPR004276">
    <property type="entry name" value="GlycoTrans_28_N"/>
</dbReference>
<keyword evidence="6 10" id="KW-0573">Peptidoglycan synthesis</keyword>
<dbReference type="Proteomes" id="UP000035444">
    <property type="component" value="Unassembled WGS sequence"/>
</dbReference>
<keyword evidence="9 10" id="KW-0961">Cell wall biogenesis/degradation</keyword>
<evidence type="ECO:0000256" key="3">
    <source>
        <dbReference type="ARBA" id="ARBA00022676"/>
    </source>
</evidence>
<dbReference type="InterPro" id="IPR007235">
    <property type="entry name" value="Glyco_trans_28_C"/>
</dbReference>
<keyword evidence="14" id="KW-1185">Reference proteome</keyword>
<dbReference type="GO" id="GO:0005886">
    <property type="term" value="C:plasma membrane"/>
    <property type="evidence" value="ECO:0007669"/>
    <property type="project" value="UniProtKB-SubCell"/>
</dbReference>
<dbReference type="PANTHER" id="PTHR21015">
    <property type="entry name" value="UDP-N-ACETYLGLUCOSAMINE--N-ACETYLMURAMYL-(PENTAPEPTIDE) PYROPHOSPHORYL-UNDECAPRENOL N-ACETYLGLUCOSAMINE TRANSFERASE 1"/>
    <property type="match status" value="1"/>
</dbReference>